<evidence type="ECO:0000313" key="1">
    <source>
        <dbReference type="EMBL" id="MBA9076669.1"/>
    </source>
</evidence>
<proteinExistence type="predicted"/>
<organism evidence="1 2">
    <name type="scientific">Rufibacter quisquiliarum</name>
    <dbReference type="NCBI Taxonomy" id="1549639"/>
    <lineage>
        <taxon>Bacteria</taxon>
        <taxon>Pseudomonadati</taxon>
        <taxon>Bacteroidota</taxon>
        <taxon>Cytophagia</taxon>
        <taxon>Cytophagales</taxon>
        <taxon>Hymenobacteraceae</taxon>
        <taxon>Rufibacter</taxon>
    </lineage>
</organism>
<accession>A0A839GIU0</accession>
<dbReference type="AlphaFoldDB" id="A0A839GIU0"/>
<dbReference type="Proteomes" id="UP000563094">
    <property type="component" value="Unassembled WGS sequence"/>
</dbReference>
<keyword evidence="2" id="KW-1185">Reference proteome</keyword>
<dbReference type="EMBL" id="JACJIQ010000004">
    <property type="protein sequence ID" value="MBA9076669.1"/>
    <property type="molecule type" value="Genomic_DNA"/>
</dbReference>
<evidence type="ECO:0000313" key="2">
    <source>
        <dbReference type="Proteomes" id="UP000563094"/>
    </source>
</evidence>
<reference evidence="1 2" key="1">
    <citation type="submission" date="2020-08" db="EMBL/GenBank/DDBJ databases">
        <title>Genomic Encyclopedia of Type Strains, Phase IV (KMG-IV): sequencing the most valuable type-strain genomes for metagenomic binning, comparative biology and taxonomic classification.</title>
        <authorList>
            <person name="Goeker M."/>
        </authorList>
    </citation>
    <scope>NUCLEOTIDE SEQUENCE [LARGE SCALE GENOMIC DNA]</scope>
    <source>
        <strain evidence="1 2">DSM 29854</strain>
    </source>
</reference>
<comment type="caution">
    <text evidence="1">The sequence shown here is derived from an EMBL/GenBank/DDBJ whole genome shotgun (WGS) entry which is preliminary data.</text>
</comment>
<gene>
    <name evidence="1" type="ORF">FHS90_001375</name>
</gene>
<sequence length="83" mass="9471">MGQENRGDRSHLRFSFYVNTKAGLGFCCSCGGVWSRACLSDRFGATFLKTGQKQKTQRRRQTLAPEFRNIQNSFISFKDANKL</sequence>
<name>A0A839GIU0_9BACT</name>
<protein>
    <submittedName>
        <fullName evidence="1">Uncharacterized protein</fullName>
    </submittedName>
</protein>